<sequence length="151" mass="17841">MKEMPDMEWSNGRRWMIEEQAKKELQLLETQHPNHFEYLKLELKSFIFLHQSQPENNFSSPLSIFSIADTQESTSMKQRKMSGCDCEFVLEDKVKMEGEIGKTSKQEYQKVYLNKKSKRRRDRAEVVLERAQACLKKIRHLKTSLLVSSPN</sequence>
<evidence type="ECO:0000313" key="1">
    <source>
        <dbReference type="EMBL" id="KAJ7964367.1"/>
    </source>
</evidence>
<keyword evidence="2" id="KW-1185">Reference proteome</keyword>
<dbReference type="Proteomes" id="UP001163823">
    <property type="component" value="Chromosome 6"/>
</dbReference>
<gene>
    <name evidence="1" type="ORF">O6P43_014197</name>
</gene>
<comment type="caution">
    <text evidence="1">The sequence shown here is derived from an EMBL/GenBank/DDBJ whole genome shotgun (WGS) entry which is preliminary data.</text>
</comment>
<dbReference type="AlphaFoldDB" id="A0AAD7LUM2"/>
<dbReference type="KEGG" id="qsa:O6P43_014197"/>
<proteinExistence type="predicted"/>
<dbReference type="EMBL" id="JARAOO010000006">
    <property type="protein sequence ID" value="KAJ7964367.1"/>
    <property type="molecule type" value="Genomic_DNA"/>
</dbReference>
<evidence type="ECO:0000313" key="2">
    <source>
        <dbReference type="Proteomes" id="UP001163823"/>
    </source>
</evidence>
<name>A0AAD7LUM2_QUISA</name>
<organism evidence="1 2">
    <name type="scientific">Quillaja saponaria</name>
    <name type="common">Soap bark tree</name>
    <dbReference type="NCBI Taxonomy" id="32244"/>
    <lineage>
        <taxon>Eukaryota</taxon>
        <taxon>Viridiplantae</taxon>
        <taxon>Streptophyta</taxon>
        <taxon>Embryophyta</taxon>
        <taxon>Tracheophyta</taxon>
        <taxon>Spermatophyta</taxon>
        <taxon>Magnoliopsida</taxon>
        <taxon>eudicotyledons</taxon>
        <taxon>Gunneridae</taxon>
        <taxon>Pentapetalae</taxon>
        <taxon>rosids</taxon>
        <taxon>fabids</taxon>
        <taxon>Fabales</taxon>
        <taxon>Quillajaceae</taxon>
        <taxon>Quillaja</taxon>
    </lineage>
</organism>
<accession>A0AAD7LUM2</accession>
<reference evidence="1" key="1">
    <citation type="journal article" date="2023" name="Science">
        <title>Elucidation of the pathway for biosynthesis of saponin adjuvants from the soapbark tree.</title>
        <authorList>
            <person name="Reed J."/>
            <person name="Orme A."/>
            <person name="El-Demerdash A."/>
            <person name="Owen C."/>
            <person name="Martin L.B.B."/>
            <person name="Misra R.C."/>
            <person name="Kikuchi S."/>
            <person name="Rejzek M."/>
            <person name="Martin A.C."/>
            <person name="Harkess A."/>
            <person name="Leebens-Mack J."/>
            <person name="Louveau T."/>
            <person name="Stephenson M.J."/>
            <person name="Osbourn A."/>
        </authorList>
    </citation>
    <scope>NUCLEOTIDE SEQUENCE</scope>
    <source>
        <strain evidence="1">S10</strain>
    </source>
</reference>
<protein>
    <submittedName>
        <fullName evidence="1">Uncharacterized protein</fullName>
    </submittedName>
</protein>